<keyword evidence="1" id="KW-0805">Transcription regulation</keyword>
<gene>
    <name evidence="5" type="ORF">ZBT109_0677</name>
</gene>
<evidence type="ECO:0000256" key="1">
    <source>
        <dbReference type="ARBA" id="ARBA00023015"/>
    </source>
</evidence>
<keyword evidence="2 5" id="KW-0238">DNA-binding</keyword>
<evidence type="ECO:0000256" key="2">
    <source>
        <dbReference type="ARBA" id="ARBA00023125"/>
    </source>
</evidence>
<dbReference type="GO" id="GO:0003677">
    <property type="term" value="F:DNA binding"/>
    <property type="evidence" value="ECO:0007669"/>
    <property type="project" value="UniProtKB-KW"/>
</dbReference>
<reference evidence="5 6" key="1">
    <citation type="submission" date="2018-09" db="EMBL/GenBank/DDBJ databases">
        <title>Zymobacter palmae IAM14233 (=T109) whole genome analysis.</title>
        <authorList>
            <person name="Yanase H."/>
        </authorList>
    </citation>
    <scope>NUCLEOTIDE SEQUENCE [LARGE SCALE GENOMIC DNA]</scope>
    <source>
        <strain evidence="5 6">IAM14233</strain>
    </source>
</reference>
<accession>A0A348HCV3</accession>
<feature type="domain" description="HTH luxR-type" evidence="4">
    <location>
        <begin position="165"/>
        <end position="230"/>
    </location>
</feature>
<dbReference type="PANTHER" id="PTHR44688">
    <property type="entry name" value="DNA-BINDING TRANSCRIPTIONAL ACTIVATOR DEVR_DOSR"/>
    <property type="match status" value="1"/>
</dbReference>
<dbReference type="Gene3D" id="1.10.10.10">
    <property type="entry name" value="Winged helix-like DNA-binding domain superfamily/Winged helix DNA-binding domain"/>
    <property type="match status" value="1"/>
</dbReference>
<dbReference type="Gene3D" id="3.30.450.80">
    <property type="entry name" value="Transcription factor LuxR-like, autoinducer-binding domain"/>
    <property type="match status" value="1"/>
</dbReference>
<sequence length="232" mass="26463">MHNWRLDLFSGLDSAQDMHGVLDVALKVIRPFGFENCGWRALVPTAPIGRYTLLHSWEDSFVRKEHDGRYDDAPVPQHCAQSTDPISWQGTTEDPLFMKAPLLWEEYYECGHYGGWAQSLLSGEGNFSMLYMDSSHVLYPDDLLHVDTNLRWITAAVLCRMDEVKQSDSVRLAPVEHDILRWLCEGLDDEQIAKRMTTSVYLIHMHLRSAMVKLKASTRQAAVARAVFLGLL</sequence>
<evidence type="ECO:0000313" key="5">
    <source>
        <dbReference type="EMBL" id="BBG29455.1"/>
    </source>
</evidence>
<protein>
    <submittedName>
        <fullName evidence="5">DNA-binding HTHdomain-containing proteins</fullName>
    </submittedName>
</protein>
<dbReference type="InterPro" id="IPR016032">
    <property type="entry name" value="Sig_transdc_resp-reg_C-effctor"/>
</dbReference>
<dbReference type="STRING" id="1123510.GCA_000620025_01991"/>
<dbReference type="Proteomes" id="UP000267342">
    <property type="component" value="Chromosome"/>
</dbReference>
<keyword evidence="3" id="KW-0804">Transcription</keyword>
<dbReference type="InterPro" id="IPR000792">
    <property type="entry name" value="Tscrpt_reg_LuxR_C"/>
</dbReference>
<evidence type="ECO:0000256" key="3">
    <source>
        <dbReference type="ARBA" id="ARBA00023163"/>
    </source>
</evidence>
<dbReference type="RefSeq" id="WP_027705109.1">
    <property type="nucleotide sequence ID" value="NZ_AP018933.1"/>
</dbReference>
<dbReference type="SUPFAM" id="SSF46894">
    <property type="entry name" value="C-terminal effector domain of the bipartite response regulators"/>
    <property type="match status" value="1"/>
</dbReference>
<dbReference type="CDD" id="cd06170">
    <property type="entry name" value="LuxR_C_like"/>
    <property type="match status" value="1"/>
</dbReference>
<proteinExistence type="predicted"/>
<keyword evidence="6" id="KW-1185">Reference proteome</keyword>
<dbReference type="EMBL" id="AP018933">
    <property type="protein sequence ID" value="BBG29455.1"/>
    <property type="molecule type" value="Genomic_DNA"/>
</dbReference>
<name>A0A348HCV3_9GAMM</name>
<dbReference type="SUPFAM" id="SSF75516">
    <property type="entry name" value="Pheromone-binding domain of LuxR-like quorum-sensing transcription factors"/>
    <property type="match status" value="1"/>
</dbReference>
<dbReference type="KEGG" id="zpl:ZBT109_0677"/>
<dbReference type="OrthoDB" id="9774661at2"/>
<dbReference type="PANTHER" id="PTHR44688:SF16">
    <property type="entry name" value="DNA-BINDING TRANSCRIPTIONAL ACTIVATOR DEVR_DOSR"/>
    <property type="match status" value="1"/>
</dbReference>
<dbReference type="Pfam" id="PF00196">
    <property type="entry name" value="GerE"/>
    <property type="match status" value="1"/>
</dbReference>
<dbReference type="AlphaFoldDB" id="A0A348HCV3"/>
<dbReference type="InterPro" id="IPR036388">
    <property type="entry name" value="WH-like_DNA-bd_sf"/>
</dbReference>
<dbReference type="InterPro" id="IPR005143">
    <property type="entry name" value="TF_LuxR_autoind-bd_dom"/>
</dbReference>
<dbReference type="InterPro" id="IPR036693">
    <property type="entry name" value="TF_LuxR_autoind-bd_dom_sf"/>
</dbReference>
<dbReference type="Pfam" id="PF03472">
    <property type="entry name" value="Autoind_bind"/>
    <property type="match status" value="1"/>
</dbReference>
<evidence type="ECO:0000259" key="4">
    <source>
        <dbReference type="PROSITE" id="PS50043"/>
    </source>
</evidence>
<organism evidence="5 6">
    <name type="scientific">Zymobacter palmae</name>
    <dbReference type="NCBI Taxonomy" id="33074"/>
    <lineage>
        <taxon>Bacteria</taxon>
        <taxon>Pseudomonadati</taxon>
        <taxon>Pseudomonadota</taxon>
        <taxon>Gammaproteobacteria</taxon>
        <taxon>Oceanospirillales</taxon>
        <taxon>Halomonadaceae</taxon>
        <taxon>Zymobacter group</taxon>
        <taxon>Zymobacter</taxon>
    </lineage>
</organism>
<dbReference type="GO" id="GO:0006355">
    <property type="term" value="P:regulation of DNA-templated transcription"/>
    <property type="evidence" value="ECO:0007669"/>
    <property type="project" value="InterPro"/>
</dbReference>
<evidence type="ECO:0000313" key="6">
    <source>
        <dbReference type="Proteomes" id="UP000267342"/>
    </source>
</evidence>
<dbReference type="SMART" id="SM00421">
    <property type="entry name" value="HTH_LUXR"/>
    <property type="match status" value="1"/>
</dbReference>
<dbReference type="PROSITE" id="PS50043">
    <property type="entry name" value="HTH_LUXR_2"/>
    <property type="match status" value="1"/>
</dbReference>